<dbReference type="Pfam" id="PF25355">
    <property type="entry name" value="DUF7882"/>
    <property type="match status" value="1"/>
</dbReference>
<feature type="domain" description="DUF7882" evidence="1">
    <location>
        <begin position="1"/>
        <end position="97"/>
    </location>
</feature>
<keyword evidence="3" id="KW-1185">Reference proteome</keyword>
<name>A0ABP7FX90_9MICO</name>
<evidence type="ECO:0000259" key="1">
    <source>
        <dbReference type="Pfam" id="PF25355"/>
    </source>
</evidence>
<reference evidence="3" key="1">
    <citation type="journal article" date="2019" name="Int. J. Syst. Evol. Microbiol.">
        <title>The Global Catalogue of Microorganisms (GCM) 10K type strain sequencing project: providing services to taxonomists for standard genome sequencing and annotation.</title>
        <authorList>
            <consortium name="The Broad Institute Genomics Platform"/>
            <consortium name="The Broad Institute Genome Sequencing Center for Infectious Disease"/>
            <person name="Wu L."/>
            <person name="Ma J."/>
        </authorList>
    </citation>
    <scope>NUCLEOTIDE SEQUENCE [LARGE SCALE GENOMIC DNA]</scope>
    <source>
        <strain evidence="3">JCM 16949</strain>
    </source>
</reference>
<comment type="caution">
    <text evidence="2">The sequence shown here is derived from an EMBL/GenBank/DDBJ whole genome shotgun (WGS) entry which is preliminary data.</text>
</comment>
<evidence type="ECO:0000313" key="3">
    <source>
        <dbReference type="Proteomes" id="UP001501004"/>
    </source>
</evidence>
<dbReference type="Proteomes" id="UP001501004">
    <property type="component" value="Unassembled WGS sequence"/>
</dbReference>
<organism evidence="2 3">
    <name type="scientific">Leifsonella bigeumensis</name>
    <dbReference type="NCBI Taxonomy" id="433643"/>
    <lineage>
        <taxon>Bacteria</taxon>
        <taxon>Bacillati</taxon>
        <taxon>Actinomycetota</taxon>
        <taxon>Actinomycetes</taxon>
        <taxon>Micrococcales</taxon>
        <taxon>Microbacteriaceae</taxon>
        <taxon>Leifsonella</taxon>
    </lineage>
</organism>
<sequence>MGFLLYGRPAEEIEIEDRTLAHIKIVILAKLRRGESFAFSFEHDPSDDAGRSTIWLNPAIPLRFKFEEERQPELDRRWLELLVSAANSVDGLRLIPEPEESHPPSAD</sequence>
<dbReference type="RefSeq" id="WP_344757086.1">
    <property type="nucleotide sequence ID" value="NZ_BAABAE010000003.1"/>
</dbReference>
<dbReference type="InterPro" id="IPR057204">
    <property type="entry name" value="DUF7882"/>
</dbReference>
<accession>A0ABP7FX90</accession>
<evidence type="ECO:0000313" key="2">
    <source>
        <dbReference type="EMBL" id="GAA3748224.1"/>
    </source>
</evidence>
<protein>
    <recommendedName>
        <fullName evidence="1">DUF7882 domain-containing protein</fullName>
    </recommendedName>
</protein>
<gene>
    <name evidence="2" type="ORF">GCM10022239_24600</name>
</gene>
<dbReference type="EMBL" id="BAABAE010000003">
    <property type="protein sequence ID" value="GAA3748224.1"/>
    <property type="molecule type" value="Genomic_DNA"/>
</dbReference>
<proteinExistence type="predicted"/>